<evidence type="ECO:0000256" key="2">
    <source>
        <dbReference type="ARBA" id="ARBA00038334"/>
    </source>
</evidence>
<evidence type="ECO:0000313" key="4">
    <source>
        <dbReference type="EMBL" id="KAK7031680.1"/>
    </source>
</evidence>
<gene>
    <name evidence="4" type="ORF">R3P38DRAFT_3313697</name>
</gene>
<dbReference type="SUPFAM" id="SSF53474">
    <property type="entry name" value="alpha/beta-Hydrolases"/>
    <property type="match status" value="1"/>
</dbReference>
<comment type="caution">
    <text evidence="4">The sequence shown here is derived from an EMBL/GenBank/DDBJ whole genome shotgun (WGS) entry which is preliminary data.</text>
</comment>
<proteinExistence type="inferred from homology"/>
<comment type="similarity">
    <text evidence="2">Belongs to the AB hydrolase superfamily. Epoxide hydrolase family.</text>
</comment>
<dbReference type="InterPro" id="IPR000073">
    <property type="entry name" value="AB_hydrolase_1"/>
</dbReference>
<dbReference type="AlphaFoldDB" id="A0AAW0BZJ4"/>
<dbReference type="PRINTS" id="PR00412">
    <property type="entry name" value="EPOXHYDRLASE"/>
</dbReference>
<dbReference type="Pfam" id="PF00561">
    <property type="entry name" value="Abhydrolase_1"/>
    <property type="match status" value="1"/>
</dbReference>
<dbReference type="InterPro" id="IPR000639">
    <property type="entry name" value="Epox_hydrolase-like"/>
</dbReference>
<evidence type="ECO:0000256" key="1">
    <source>
        <dbReference type="ARBA" id="ARBA00022801"/>
    </source>
</evidence>
<protein>
    <submittedName>
        <fullName evidence="4">Esterase/Lipase</fullName>
    </submittedName>
</protein>
<keyword evidence="1" id="KW-0378">Hydrolase</keyword>
<evidence type="ECO:0000259" key="3">
    <source>
        <dbReference type="Pfam" id="PF00561"/>
    </source>
</evidence>
<dbReference type="InterPro" id="IPR029058">
    <property type="entry name" value="AB_hydrolase_fold"/>
</dbReference>
<organism evidence="4 5">
    <name type="scientific">Favolaschia claudopus</name>
    <dbReference type="NCBI Taxonomy" id="2862362"/>
    <lineage>
        <taxon>Eukaryota</taxon>
        <taxon>Fungi</taxon>
        <taxon>Dikarya</taxon>
        <taxon>Basidiomycota</taxon>
        <taxon>Agaricomycotina</taxon>
        <taxon>Agaricomycetes</taxon>
        <taxon>Agaricomycetidae</taxon>
        <taxon>Agaricales</taxon>
        <taxon>Marasmiineae</taxon>
        <taxon>Mycenaceae</taxon>
        <taxon>Favolaschia</taxon>
    </lineage>
</organism>
<dbReference type="Gene3D" id="3.40.50.1820">
    <property type="entry name" value="alpha/beta hydrolase"/>
    <property type="match status" value="1"/>
</dbReference>
<dbReference type="PANTHER" id="PTHR43329">
    <property type="entry name" value="EPOXIDE HYDROLASE"/>
    <property type="match status" value="1"/>
</dbReference>
<dbReference type="GO" id="GO:0016787">
    <property type="term" value="F:hydrolase activity"/>
    <property type="evidence" value="ECO:0007669"/>
    <property type="project" value="UniProtKB-KW"/>
</dbReference>
<feature type="domain" description="AB hydrolase-1" evidence="3">
    <location>
        <begin position="30"/>
        <end position="134"/>
    </location>
</feature>
<dbReference type="Proteomes" id="UP001362999">
    <property type="component" value="Unassembled WGS sequence"/>
</dbReference>
<keyword evidence="5" id="KW-1185">Reference proteome</keyword>
<accession>A0AAW0BZJ4</accession>
<reference evidence="4 5" key="1">
    <citation type="journal article" date="2024" name="J Genomics">
        <title>Draft genome sequencing and assembly of Favolaschia claudopus CIRM-BRFM 2984 isolated from oak limbs.</title>
        <authorList>
            <person name="Navarro D."/>
            <person name="Drula E."/>
            <person name="Chaduli D."/>
            <person name="Cazenave R."/>
            <person name="Ahrendt S."/>
            <person name="Wang J."/>
            <person name="Lipzen A."/>
            <person name="Daum C."/>
            <person name="Barry K."/>
            <person name="Grigoriev I.V."/>
            <person name="Favel A."/>
            <person name="Rosso M.N."/>
            <person name="Martin F."/>
        </authorList>
    </citation>
    <scope>NUCLEOTIDE SEQUENCE [LARGE SCALE GENOMIC DNA]</scope>
    <source>
        <strain evidence="4 5">CIRM-BRFM 2984</strain>
    </source>
</reference>
<name>A0AAW0BZJ4_9AGAR</name>
<sequence length="329" mass="36484">MESTRFKQLKTQRGFTYSYFWSASSTSDKPVILFSHGFPSGSSMWRKQVPFFERLGYGLLVPDHLGYGNTDKPTDPNIYTGSGFAQDIVDILDTEGVKHVVAVDHDWGALPVSRLINYYPQRVSACVFLGGGYMASYAEGSHFLAHSAMTIEKFGYDAYAYMRFFVRPDAAEIIEKNIDAFIGLTHPKTKQLLEDHLCVEGGARAYIESNTVTELPAYMSQEDTEHLRTALLSGGMSAPLCWYKAMAEQVYAKDDAKISGAAAYIHQPLLFVAFPDDLLAVPSMGDAVHAKYAKGPVTRKELIGAAHCGAESHPDELNDILLEWLRSLE</sequence>
<dbReference type="EMBL" id="JAWWNJ010000024">
    <property type="protein sequence ID" value="KAK7031680.1"/>
    <property type="molecule type" value="Genomic_DNA"/>
</dbReference>
<evidence type="ECO:0000313" key="5">
    <source>
        <dbReference type="Proteomes" id="UP001362999"/>
    </source>
</evidence>